<sequence length="172" mass="20319">MKRIMEDFVGALVCDHKNDRIPEEYNFFGKLVGVWDLDWNDHLHEAKKRRVKGEWIFSWVLEGMAIQDTFIVPSRVERLTDIQPDASYGTTIRIFNPSTLAWDIFWGEPGESIRLEARKVDQEIVLTEITQQSMKWIFSEITDTSFVWKRIRRQEDGSWRLEVKALGTRKTV</sequence>
<dbReference type="Proteomes" id="UP001266995">
    <property type="component" value="Unassembled WGS sequence"/>
</dbReference>
<name>A0AAW8VJZ5_9BACE</name>
<dbReference type="AlphaFoldDB" id="A0AAW8VJZ5"/>
<gene>
    <name evidence="1" type="ORF">RO785_15785</name>
</gene>
<organism evidence="1 2">
    <name type="scientific">Bacteroides cellulosilyticus</name>
    <dbReference type="NCBI Taxonomy" id="246787"/>
    <lineage>
        <taxon>Bacteria</taxon>
        <taxon>Pseudomonadati</taxon>
        <taxon>Bacteroidota</taxon>
        <taxon>Bacteroidia</taxon>
        <taxon>Bacteroidales</taxon>
        <taxon>Bacteroidaceae</taxon>
        <taxon>Bacteroides</taxon>
    </lineage>
</organism>
<dbReference type="EMBL" id="JAVSNH010000001">
    <property type="protein sequence ID" value="MDT4512431.1"/>
    <property type="molecule type" value="Genomic_DNA"/>
</dbReference>
<accession>A0AAW8VJZ5</accession>
<reference evidence="1" key="1">
    <citation type="submission" date="2023-08" db="EMBL/GenBank/DDBJ databases">
        <title>Reintroducing virulent viruses to syntetic microbiomes.</title>
        <authorList>
            <person name="Wilde J."/>
            <person name="Boyes R."/>
            <person name="Robinson A.V."/>
            <person name="Daisley B.A."/>
            <person name="Allen-Vercoe E."/>
        </authorList>
    </citation>
    <scope>NUCLEOTIDE SEQUENCE</scope>
    <source>
        <strain evidence="1">225I_12FAA</strain>
    </source>
</reference>
<proteinExistence type="predicted"/>
<evidence type="ECO:0000313" key="1">
    <source>
        <dbReference type="EMBL" id="MDT4512431.1"/>
    </source>
</evidence>
<protein>
    <submittedName>
        <fullName evidence="1">Uncharacterized protein</fullName>
    </submittedName>
</protein>
<dbReference type="RefSeq" id="WP_313753334.1">
    <property type="nucleotide sequence ID" value="NZ_JAVSNH010000001.1"/>
</dbReference>
<comment type="caution">
    <text evidence="1">The sequence shown here is derived from an EMBL/GenBank/DDBJ whole genome shotgun (WGS) entry which is preliminary data.</text>
</comment>
<evidence type="ECO:0000313" key="2">
    <source>
        <dbReference type="Proteomes" id="UP001266995"/>
    </source>
</evidence>